<reference evidence="1 2" key="1">
    <citation type="submission" date="2018-08" db="EMBL/GenBank/DDBJ databases">
        <title>Genome and evolution of the arbuscular mycorrhizal fungus Diversispora epigaea (formerly Glomus versiforme) and its bacterial endosymbionts.</title>
        <authorList>
            <person name="Sun X."/>
            <person name="Fei Z."/>
            <person name="Harrison M."/>
        </authorList>
    </citation>
    <scope>NUCLEOTIDE SEQUENCE [LARGE SCALE GENOMIC DNA]</scope>
    <source>
        <strain evidence="1 2">IT104</strain>
    </source>
</reference>
<comment type="caution">
    <text evidence="1">The sequence shown here is derived from an EMBL/GenBank/DDBJ whole genome shotgun (WGS) entry which is preliminary data.</text>
</comment>
<gene>
    <name evidence="1" type="ORF">Glove_692g37</name>
</gene>
<name>A0A397GAF0_9GLOM</name>
<evidence type="ECO:0008006" key="3">
    <source>
        <dbReference type="Google" id="ProtNLM"/>
    </source>
</evidence>
<organism evidence="1 2">
    <name type="scientific">Diversispora epigaea</name>
    <dbReference type="NCBI Taxonomy" id="1348612"/>
    <lineage>
        <taxon>Eukaryota</taxon>
        <taxon>Fungi</taxon>
        <taxon>Fungi incertae sedis</taxon>
        <taxon>Mucoromycota</taxon>
        <taxon>Glomeromycotina</taxon>
        <taxon>Glomeromycetes</taxon>
        <taxon>Diversisporales</taxon>
        <taxon>Diversisporaceae</taxon>
        <taxon>Diversispora</taxon>
    </lineage>
</organism>
<dbReference type="Proteomes" id="UP000266861">
    <property type="component" value="Unassembled WGS sequence"/>
</dbReference>
<dbReference type="OrthoDB" id="2439448at2759"/>
<keyword evidence="2" id="KW-1185">Reference proteome</keyword>
<accession>A0A397GAF0</accession>
<evidence type="ECO:0000313" key="1">
    <source>
        <dbReference type="EMBL" id="RHZ45070.1"/>
    </source>
</evidence>
<dbReference type="AlphaFoldDB" id="A0A397GAF0"/>
<proteinExistence type="predicted"/>
<evidence type="ECO:0000313" key="2">
    <source>
        <dbReference type="Proteomes" id="UP000266861"/>
    </source>
</evidence>
<dbReference type="EMBL" id="PQFF01000557">
    <property type="protein sequence ID" value="RHZ45070.1"/>
    <property type="molecule type" value="Genomic_DNA"/>
</dbReference>
<sequence length="169" mass="19998">MIQAMYKRTKIGCEVLIQQAIEECPVPTIKQYIKRYYLKNTRQWALWARQHSPLLLQVHVTKSLRLIKKGTDSEYVAFEFRTKKISVMGVDDEILNEFHKFPFPVQRMLADEACKAAPGITSLHCNCIFYHRNLNPCRHIFHEHMYGATKLLTADAWEKFQWMFEENGF</sequence>
<protein>
    <recommendedName>
        <fullName evidence="3">SWIM-type domain-containing protein</fullName>
    </recommendedName>
</protein>